<dbReference type="Proteomes" id="UP000616724">
    <property type="component" value="Unassembled WGS sequence"/>
</dbReference>
<sequence>MGAVIRSQNDVWTRAEDASVIGSLRRSAVTLAEARGFGEKDIGRMAVAVSEAASNLVKHAVEGVMLIRPHPELSAAIEVVAVDRGPGMRDVSRALRDGYSTTGTLGIGLGGIARMTDAYEIHSIPGTGTVVAMCFTPRETRLPPFRISGMTRPIGEESVCGDAYAVVRTDAATTVMVCDGLGHGDAAAHASREAGRVFQEEMERTALADTDLAPVAVVERIHRGLNRTRGGAVAVARLERSSGTVRFSGLGNVSAWIVHPEGRQGMISMPGIAGHQAPRTLREYEYAVPPSGMLVLHSDGLSERWAPSSYPGLFAYSPSVVAATLLRDAGTRRDDACVVTVRSER</sequence>
<dbReference type="PANTHER" id="PTHR35801">
    <property type="entry name" value="PHOSPHOSERINE PHOSPHATASE RSBX"/>
    <property type="match status" value="1"/>
</dbReference>
<dbReference type="InterPro" id="IPR036890">
    <property type="entry name" value="HATPase_C_sf"/>
</dbReference>
<protein>
    <submittedName>
        <fullName evidence="2">Transcriptional regulator</fullName>
    </submittedName>
</protein>
<dbReference type="Gene3D" id="3.60.40.10">
    <property type="entry name" value="PPM-type phosphatase domain"/>
    <property type="match status" value="1"/>
</dbReference>
<evidence type="ECO:0000259" key="1">
    <source>
        <dbReference type="SMART" id="SM00331"/>
    </source>
</evidence>
<dbReference type="SMART" id="SM00331">
    <property type="entry name" value="PP2C_SIG"/>
    <property type="match status" value="1"/>
</dbReference>
<dbReference type="RefSeq" id="WP_203892141.1">
    <property type="nucleotide sequence ID" value="NZ_BOOH01000033.1"/>
</dbReference>
<organism evidence="2 3">
    <name type="scientific">Planobispora longispora</name>
    <dbReference type="NCBI Taxonomy" id="28887"/>
    <lineage>
        <taxon>Bacteria</taxon>
        <taxon>Bacillati</taxon>
        <taxon>Actinomycetota</taxon>
        <taxon>Actinomycetes</taxon>
        <taxon>Streptosporangiales</taxon>
        <taxon>Streptosporangiaceae</taxon>
        <taxon>Planobispora</taxon>
    </lineage>
</organism>
<keyword evidence="3" id="KW-1185">Reference proteome</keyword>
<dbReference type="SUPFAM" id="SSF81606">
    <property type="entry name" value="PP2C-like"/>
    <property type="match status" value="1"/>
</dbReference>
<name>A0A8J3RSQ0_9ACTN</name>
<dbReference type="PANTHER" id="PTHR35801:SF1">
    <property type="entry name" value="PHOSPHOSERINE PHOSPHATASE RSBX"/>
    <property type="match status" value="1"/>
</dbReference>
<proteinExistence type="predicted"/>
<dbReference type="SUPFAM" id="SSF55874">
    <property type="entry name" value="ATPase domain of HSP90 chaperone/DNA topoisomerase II/histidine kinase"/>
    <property type="match status" value="1"/>
</dbReference>
<reference evidence="2 3" key="1">
    <citation type="submission" date="2021-01" db="EMBL/GenBank/DDBJ databases">
        <title>Whole genome shotgun sequence of Planobispora longispora NBRC 13918.</title>
        <authorList>
            <person name="Komaki H."/>
            <person name="Tamura T."/>
        </authorList>
    </citation>
    <scope>NUCLEOTIDE SEQUENCE [LARGE SCALE GENOMIC DNA]</scope>
    <source>
        <strain evidence="2 3">NBRC 13918</strain>
    </source>
</reference>
<dbReference type="InterPro" id="IPR001932">
    <property type="entry name" value="PPM-type_phosphatase-like_dom"/>
</dbReference>
<dbReference type="InterPro" id="IPR036457">
    <property type="entry name" value="PPM-type-like_dom_sf"/>
</dbReference>
<evidence type="ECO:0000313" key="2">
    <source>
        <dbReference type="EMBL" id="GIH77578.1"/>
    </source>
</evidence>
<feature type="domain" description="PPM-type phosphatase" evidence="1">
    <location>
        <begin position="142"/>
        <end position="343"/>
    </location>
</feature>
<dbReference type="EMBL" id="BOOH01000033">
    <property type="protein sequence ID" value="GIH77578.1"/>
    <property type="molecule type" value="Genomic_DNA"/>
</dbReference>
<dbReference type="InterPro" id="IPR003594">
    <property type="entry name" value="HATPase_dom"/>
</dbReference>
<dbReference type="Gene3D" id="3.30.565.10">
    <property type="entry name" value="Histidine kinase-like ATPase, C-terminal domain"/>
    <property type="match status" value="1"/>
</dbReference>
<dbReference type="Pfam" id="PF13581">
    <property type="entry name" value="HATPase_c_2"/>
    <property type="match status" value="1"/>
</dbReference>
<dbReference type="InterPro" id="IPR039248">
    <property type="entry name" value="Ptase_RsbX"/>
</dbReference>
<dbReference type="AlphaFoldDB" id="A0A8J3RSQ0"/>
<accession>A0A8J3RSQ0</accession>
<evidence type="ECO:0000313" key="3">
    <source>
        <dbReference type="Proteomes" id="UP000616724"/>
    </source>
</evidence>
<gene>
    <name evidence="2" type="ORF">Plo01_40070</name>
</gene>
<dbReference type="Pfam" id="PF07228">
    <property type="entry name" value="SpoIIE"/>
    <property type="match status" value="1"/>
</dbReference>
<comment type="caution">
    <text evidence="2">The sequence shown here is derived from an EMBL/GenBank/DDBJ whole genome shotgun (WGS) entry which is preliminary data.</text>
</comment>